<keyword evidence="4" id="KW-1185">Reference proteome</keyword>
<evidence type="ECO:0000313" key="3">
    <source>
        <dbReference type="EMBL" id="OYO07899.1"/>
    </source>
</evidence>
<comment type="caution">
    <text evidence="3">The sequence shown here is derived from an EMBL/GenBank/DDBJ whole genome shotgun (WGS) entry which is preliminary data.</text>
</comment>
<evidence type="ECO:0000256" key="1">
    <source>
        <dbReference type="SAM" id="MobiDB-lite"/>
    </source>
</evidence>
<feature type="compositionally biased region" description="Pro residues" evidence="1">
    <location>
        <begin position="27"/>
        <end position="37"/>
    </location>
</feature>
<proteinExistence type="predicted"/>
<dbReference type="EMBL" id="NMVO01000019">
    <property type="protein sequence ID" value="OYO07899.1"/>
    <property type="molecule type" value="Genomic_DNA"/>
</dbReference>
<dbReference type="OrthoDB" id="256225at2"/>
<dbReference type="AlphaFoldDB" id="A0A255FW32"/>
<gene>
    <name evidence="3" type="ORF">CGZ94_20765</name>
</gene>
<evidence type="ECO:0000256" key="2">
    <source>
        <dbReference type="SAM" id="SignalP"/>
    </source>
</evidence>
<dbReference type="Proteomes" id="UP000215896">
    <property type="component" value="Unassembled WGS sequence"/>
</dbReference>
<sequence length="452" mass="47412">MFRTLTAVAACLVLAVTGCTAAVDQPRPAPTPTPTGPPIYQGPELPRLVTEEVPVDPRVWVREAYGPVVRTGTETVVVRGGGAEGGAGFSVLDLRTGRQLWSSADLPERVEVPGIGRVGASSSEVRAADDGGGGILVASYYQNPCPDKAQPCPDNRPGMTEGKGLLTFSVADRRLLWSAPLLPPVPGNTPVAEENRWRFPKVVAATAKAVVVNIGADPGDGTRYLPGRPPPMTLALDPASGRRLWEVQGVLTQQVVDDLALGIAAPTDSANPPVPVALDLGTGIERWRLPAAEAGDWVEVTPGLGLLRRRDFSTNRATTPRLVSLPGGEVGAELPQDEIFVGLGSGSDGVPYATWIESVPGSRGYAVRSQGFRDAQPRTGATRVDGLGSVVGVARGYAWQTLGAPENGVTAIDRTGSVRSDPLPGFPRYVDDELLVTGGPGGPPRIWRHRPG</sequence>
<reference evidence="3 4" key="1">
    <citation type="submission" date="2017-07" db="EMBL/GenBank/DDBJ databases">
        <title>Draft whole genome sequences of clinical Proprionibacteriaceae strains.</title>
        <authorList>
            <person name="Bernier A.-M."/>
            <person name="Bernard K."/>
            <person name="Domingo M.-C."/>
        </authorList>
    </citation>
    <scope>NUCLEOTIDE SEQUENCE [LARGE SCALE GENOMIC DNA]</scope>
    <source>
        <strain evidence="3 4">NML 030167</strain>
    </source>
</reference>
<keyword evidence="2" id="KW-0732">Signal</keyword>
<dbReference type="RefSeq" id="WP_094407252.1">
    <property type="nucleotide sequence ID" value="NZ_NMVO01000019.1"/>
</dbReference>
<feature type="chain" id="PRO_5038642147" evidence="2">
    <location>
        <begin position="22"/>
        <end position="452"/>
    </location>
</feature>
<feature type="region of interest" description="Disordered" evidence="1">
    <location>
        <begin position="23"/>
        <end position="44"/>
    </location>
</feature>
<organism evidence="3 4">
    <name type="scientific">Enemella evansiae</name>
    <dbReference type="NCBI Taxonomy" id="2016499"/>
    <lineage>
        <taxon>Bacteria</taxon>
        <taxon>Bacillati</taxon>
        <taxon>Actinomycetota</taxon>
        <taxon>Actinomycetes</taxon>
        <taxon>Propionibacteriales</taxon>
        <taxon>Propionibacteriaceae</taxon>
        <taxon>Enemella</taxon>
    </lineage>
</organism>
<protein>
    <submittedName>
        <fullName evidence="3">Uncharacterized protein</fullName>
    </submittedName>
</protein>
<feature type="signal peptide" evidence="2">
    <location>
        <begin position="1"/>
        <end position="21"/>
    </location>
</feature>
<accession>A0A255FW32</accession>
<dbReference type="PROSITE" id="PS51257">
    <property type="entry name" value="PROKAR_LIPOPROTEIN"/>
    <property type="match status" value="1"/>
</dbReference>
<evidence type="ECO:0000313" key="4">
    <source>
        <dbReference type="Proteomes" id="UP000215896"/>
    </source>
</evidence>
<name>A0A255FW32_9ACTN</name>